<feature type="non-terminal residue" evidence="1">
    <location>
        <position position="1"/>
    </location>
</feature>
<gene>
    <name evidence="1" type="ORF">HPB47_000331</name>
</gene>
<dbReference type="EMBL" id="JABSTQ010010040">
    <property type="protein sequence ID" value="KAG0423911.1"/>
    <property type="molecule type" value="Genomic_DNA"/>
</dbReference>
<name>A0AC60PS36_IXOPE</name>
<proteinExistence type="predicted"/>
<evidence type="ECO:0000313" key="2">
    <source>
        <dbReference type="Proteomes" id="UP000805193"/>
    </source>
</evidence>
<sequence length="216" mass="23803">TAIAVLHYNENSNRKQAKTKNDVDRCALKLPKARKGEWVVSHIMEPASYDYVHKLLSCCLGMTEAVRTYKEAAATYVPPSRSRPLCSVSQRPDKEAAVLAHRTRYACPLLSPLVQLRMPCPLLLLLSLIYCCPPKVTVSLDPTAATMSRLGSEQTETSHSNASSSAEAVAISPLQTSAAWRKVTATAVTIFPKYLSKFQNLIDDYFSRELGVNTTV</sequence>
<reference evidence="1 2" key="1">
    <citation type="journal article" date="2020" name="Cell">
        <title>Large-Scale Comparative Analyses of Tick Genomes Elucidate Their Genetic Diversity and Vector Capacities.</title>
        <authorList>
            <consortium name="Tick Genome and Microbiome Consortium (TIGMIC)"/>
            <person name="Jia N."/>
            <person name="Wang J."/>
            <person name="Shi W."/>
            <person name="Du L."/>
            <person name="Sun Y."/>
            <person name="Zhan W."/>
            <person name="Jiang J.F."/>
            <person name="Wang Q."/>
            <person name="Zhang B."/>
            <person name="Ji P."/>
            <person name="Bell-Sakyi L."/>
            <person name="Cui X.M."/>
            <person name="Yuan T.T."/>
            <person name="Jiang B.G."/>
            <person name="Yang W.F."/>
            <person name="Lam T.T."/>
            <person name="Chang Q.C."/>
            <person name="Ding S.J."/>
            <person name="Wang X.J."/>
            <person name="Zhu J.G."/>
            <person name="Ruan X.D."/>
            <person name="Zhao L."/>
            <person name="Wei J.T."/>
            <person name="Ye R.Z."/>
            <person name="Que T.C."/>
            <person name="Du C.H."/>
            <person name="Zhou Y.H."/>
            <person name="Cheng J.X."/>
            <person name="Dai P.F."/>
            <person name="Guo W.B."/>
            <person name="Han X.H."/>
            <person name="Huang E.J."/>
            <person name="Li L.F."/>
            <person name="Wei W."/>
            <person name="Gao Y.C."/>
            <person name="Liu J.Z."/>
            <person name="Shao H.Z."/>
            <person name="Wang X."/>
            <person name="Wang C.C."/>
            <person name="Yang T.C."/>
            <person name="Huo Q.B."/>
            <person name="Li W."/>
            <person name="Chen H.Y."/>
            <person name="Chen S.E."/>
            <person name="Zhou L.G."/>
            <person name="Ni X.B."/>
            <person name="Tian J.H."/>
            <person name="Sheng Y."/>
            <person name="Liu T."/>
            <person name="Pan Y.S."/>
            <person name="Xia L.Y."/>
            <person name="Li J."/>
            <person name="Zhao F."/>
            <person name="Cao W.C."/>
        </authorList>
    </citation>
    <scope>NUCLEOTIDE SEQUENCE [LARGE SCALE GENOMIC DNA]</scope>
    <source>
        <strain evidence="1">Iper-2018</strain>
    </source>
</reference>
<comment type="caution">
    <text evidence="1">The sequence shown here is derived from an EMBL/GenBank/DDBJ whole genome shotgun (WGS) entry which is preliminary data.</text>
</comment>
<feature type="non-terminal residue" evidence="1">
    <location>
        <position position="216"/>
    </location>
</feature>
<dbReference type="Proteomes" id="UP000805193">
    <property type="component" value="Unassembled WGS sequence"/>
</dbReference>
<accession>A0AC60PS36</accession>
<evidence type="ECO:0000313" key="1">
    <source>
        <dbReference type="EMBL" id="KAG0423911.1"/>
    </source>
</evidence>
<keyword evidence="2" id="KW-1185">Reference proteome</keyword>
<protein>
    <submittedName>
        <fullName evidence="1">Uncharacterized protein</fullName>
    </submittedName>
</protein>
<organism evidence="1 2">
    <name type="scientific">Ixodes persulcatus</name>
    <name type="common">Taiga tick</name>
    <dbReference type="NCBI Taxonomy" id="34615"/>
    <lineage>
        <taxon>Eukaryota</taxon>
        <taxon>Metazoa</taxon>
        <taxon>Ecdysozoa</taxon>
        <taxon>Arthropoda</taxon>
        <taxon>Chelicerata</taxon>
        <taxon>Arachnida</taxon>
        <taxon>Acari</taxon>
        <taxon>Parasitiformes</taxon>
        <taxon>Ixodida</taxon>
        <taxon>Ixodoidea</taxon>
        <taxon>Ixodidae</taxon>
        <taxon>Ixodinae</taxon>
        <taxon>Ixodes</taxon>
    </lineage>
</organism>